<proteinExistence type="predicted"/>
<protein>
    <submittedName>
        <fullName evidence="1">Uncharacterized protein</fullName>
    </submittedName>
</protein>
<reference evidence="1 2" key="1">
    <citation type="journal article" date="2019" name="Commun. Biol.">
        <title>The bagworm genome reveals a unique fibroin gene that provides high tensile strength.</title>
        <authorList>
            <person name="Kono N."/>
            <person name="Nakamura H."/>
            <person name="Ohtoshi R."/>
            <person name="Tomita M."/>
            <person name="Numata K."/>
            <person name="Arakawa K."/>
        </authorList>
    </citation>
    <scope>NUCLEOTIDE SEQUENCE [LARGE SCALE GENOMIC DNA]</scope>
</reference>
<organism evidence="1 2">
    <name type="scientific">Eumeta variegata</name>
    <name type="common">Bagworm moth</name>
    <name type="synonym">Eumeta japonica</name>
    <dbReference type="NCBI Taxonomy" id="151549"/>
    <lineage>
        <taxon>Eukaryota</taxon>
        <taxon>Metazoa</taxon>
        <taxon>Ecdysozoa</taxon>
        <taxon>Arthropoda</taxon>
        <taxon>Hexapoda</taxon>
        <taxon>Insecta</taxon>
        <taxon>Pterygota</taxon>
        <taxon>Neoptera</taxon>
        <taxon>Endopterygota</taxon>
        <taxon>Lepidoptera</taxon>
        <taxon>Glossata</taxon>
        <taxon>Ditrysia</taxon>
        <taxon>Tineoidea</taxon>
        <taxon>Psychidae</taxon>
        <taxon>Oiketicinae</taxon>
        <taxon>Eumeta</taxon>
    </lineage>
</organism>
<comment type="caution">
    <text evidence="1">The sequence shown here is derived from an EMBL/GenBank/DDBJ whole genome shotgun (WGS) entry which is preliminary data.</text>
</comment>
<evidence type="ECO:0000313" key="2">
    <source>
        <dbReference type="Proteomes" id="UP000299102"/>
    </source>
</evidence>
<name>A0A4C1XLS1_EUMVA</name>
<gene>
    <name evidence="1" type="ORF">EVAR_59877_1</name>
</gene>
<keyword evidence="2" id="KW-1185">Reference proteome</keyword>
<evidence type="ECO:0000313" key="1">
    <source>
        <dbReference type="EMBL" id="GBP64711.1"/>
    </source>
</evidence>
<dbReference type="Proteomes" id="UP000299102">
    <property type="component" value="Unassembled WGS sequence"/>
</dbReference>
<dbReference type="AlphaFoldDB" id="A0A4C1XLS1"/>
<accession>A0A4C1XLS1</accession>
<dbReference type="EMBL" id="BGZK01000906">
    <property type="protein sequence ID" value="GBP64711.1"/>
    <property type="molecule type" value="Genomic_DNA"/>
</dbReference>
<sequence length="139" mass="15098">MVAAAHGIAGSSHGIKLHNVPKFIVERAASARRLIRRDGRPRNLWDDLGILGWQRAPLDMRGNYVESGIRNKCAYTPDILLLVPGHVISTPRGRGLTAVVADKGDARSQDEGLIRIGSNAAGTADETYPRPEIHGHIHD</sequence>